<feature type="transmembrane region" description="Helical" evidence="1">
    <location>
        <begin position="276"/>
        <end position="297"/>
    </location>
</feature>
<keyword evidence="1" id="KW-1133">Transmembrane helix</keyword>
<sequence length="298" mass="29460">MTGPTPGGATSGAAGGATDGFTGASTAVERLAHGGSRSGVLTAMVISEAGRLLRHPLHLLGAALWALAVAPDAWDGPRPAFSALTAPMTLFWGVPVFFAAALVTSAARRAGAEELLGVLPRGRADRTAALCLAASGPFAAGAAAQALLSALYVATGNELERFPTVAELACGPLALLGAGLLGIAVARWAPVPGAPALAAVVLTSFNLVVNAAGSGDGAGPYYLLGFYADFAVWGPAPSLAAAGFNLGSTGWHAAYLLGLCAGAGALAMLADSPRRLPWLAVGAAASLATLLTGTWQLP</sequence>
<dbReference type="STRING" id="46177.SAMN05660976_05642"/>
<evidence type="ECO:0008006" key="4">
    <source>
        <dbReference type="Google" id="ProtNLM"/>
    </source>
</evidence>
<feature type="transmembrane region" description="Helical" evidence="1">
    <location>
        <begin position="127"/>
        <end position="153"/>
    </location>
</feature>
<name>A0A1H7ZVP1_9ACTN</name>
<keyword evidence="1" id="KW-0472">Membrane</keyword>
<keyword evidence="1" id="KW-0812">Transmembrane</keyword>
<reference evidence="2 3" key="1">
    <citation type="submission" date="2016-10" db="EMBL/GenBank/DDBJ databases">
        <authorList>
            <person name="de Groot N.N."/>
        </authorList>
    </citation>
    <scope>NUCLEOTIDE SEQUENCE [LARGE SCALE GENOMIC DNA]</scope>
    <source>
        <strain evidence="2 3">DSM 43357</strain>
    </source>
</reference>
<organism evidence="2 3">
    <name type="scientific">Nonomuraea pusilla</name>
    <dbReference type="NCBI Taxonomy" id="46177"/>
    <lineage>
        <taxon>Bacteria</taxon>
        <taxon>Bacillati</taxon>
        <taxon>Actinomycetota</taxon>
        <taxon>Actinomycetes</taxon>
        <taxon>Streptosporangiales</taxon>
        <taxon>Streptosporangiaceae</taxon>
        <taxon>Nonomuraea</taxon>
    </lineage>
</organism>
<dbReference type="AlphaFoldDB" id="A0A1H7ZVP1"/>
<feature type="transmembrane region" description="Helical" evidence="1">
    <location>
        <begin position="192"/>
        <end position="209"/>
    </location>
</feature>
<evidence type="ECO:0000256" key="1">
    <source>
        <dbReference type="SAM" id="Phobius"/>
    </source>
</evidence>
<feature type="transmembrane region" description="Helical" evidence="1">
    <location>
        <begin position="86"/>
        <end position="107"/>
    </location>
</feature>
<feature type="transmembrane region" description="Helical" evidence="1">
    <location>
        <begin position="165"/>
        <end position="186"/>
    </location>
</feature>
<dbReference type="EMBL" id="FOBF01000015">
    <property type="protein sequence ID" value="SEM62391.1"/>
    <property type="molecule type" value="Genomic_DNA"/>
</dbReference>
<evidence type="ECO:0000313" key="2">
    <source>
        <dbReference type="EMBL" id="SEM62391.1"/>
    </source>
</evidence>
<dbReference type="Proteomes" id="UP000198953">
    <property type="component" value="Unassembled WGS sequence"/>
</dbReference>
<accession>A0A1H7ZVP1</accession>
<feature type="transmembrane region" description="Helical" evidence="1">
    <location>
        <begin position="250"/>
        <end position="269"/>
    </location>
</feature>
<protein>
    <recommendedName>
        <fullName evidence="4">ABC-2 type transport system permease protein</fullName>
    </recommendedName>
</protein>
<proteinExistence type="predicted"/>
<keyword evidence="3" id="KW-1185">Reference proteome</keyword>
<evidence type="ECO:0000313" key="3">
    <source>
        <dbReference type="Proteomes" id="UP000198953"/>
    </source>
</evidence>
<gene>
    <name evidence="2" type="ORF">SAMN05660976_05642</name>
</gene>